<dbReference type="Proteomes" id="UP001162131">
    <property type="component" value="Unassembled WGS sequence"/>
</dbReference>
<name>A0AAU9IWV9_9CILI</name>
<keyword evidence="4" id="KW-1185">Reference proteome</keyword>
<keyword evidence="1" id="KW-0175">Coiled coil</keyword>
<protein>
    <submittedName>
        <fullName evidence="3">Uncharacterized protein</fullName>
    </submittedName>
</protein>
<evidence type="ECO:0000313" key="3">
    <source>
        <dbReference type="EMBL" id="CAG9320182.1"/>
    </source>
</evidence>
<feature type="coiled-coil region" evidence="1">
    <location>
        <begin position="192"/>
        <end position="275"/>
    </location>
</feature>
<dbReference type="AlphaFoldDB" id="A0AAU9IWV9"/>
<evidence type="ECO:0000256" key="1">
    <source>
        <dbReference type="SAM" id="Coils"/>
    </source>
</evidence>
<feature type="region of interest" description="Disordered" evidence="2">
    <location>
        <begin position="1"/>
        <end position="32"/>
    </location>
</feature>
<feature type="coiled-coil region" evidence="1">
    <location>
        <begin position="87"/>
        <end position="156"/>
    </location>
</feature>
<organism evidence="3 4">
    <name type="scientific">Blepharisma stoltei</name>
    <dbReference type="NCBI Taxonomy" id="1481888"/>
    <lineage>
        <taxon>Eukaryota</taxon>
        <taxon>Sar</taxon>
        <taxon>Alveolata</taxon>
        <taxon>Ciliophora</taxon>
        <taxon>Postciliodesmatophora</taxon>
        <taxon>Heterotrichea</taxon>
        <taxon>Heterotrichida</taxon>
        <taxon>Blepharismidae</taxon>
        <taxon>Blepharisma</taxon>
    </lineage>
</organism>
<gene>
    <name evidence="3" type="ORF">BSTOLATCC_MIC25416</name>
</gene>
<comment type="caution">
    <text evidence="3">The sequence shown here is derived from an EMBL/GenBank/DDBJ whole genome shotgun (WGS) entry which is preliminary data.</text>
</comment>
<evidence type="ECO:0000313" key="4">
    <source>
        <dbReference type="Proteomes" id="UP001162131"/>
    </source>
</evidence>
<feature type="region of interest" description="Disordered" evidence="2">
    <location>
        <begin position="586"/>
        <end position="625"/>
    </location>
</feature>
<reference evidence="3" key="1">
    <citation type="submission" date="2021-09" db="EMBL/GenBank/DDBJ databases">
        <authorList>
            <consortium name="AG Swart"/>
            <person name="Singh M."/>
            <person name="Singh A."/>
            <person name="Seah K."/>
            <person name="Emmerich C."/>
        </authorList>
    </citation>
    <scope>NUCLEOTIDE SEQUENCE</scope>
    <source>
        <strain evidence="3">ATCC30299</strain>
    </source>
</reference>
<accession>A0AAU9IWV9</accession>
<dbReference type="EMBL" id="CAJZBQ010000024">
    <property type="protein sequence ID" value="CAG9320182.1"/>
    <property type="molecule type" value="Genomic_DNA"/>
</dbReference>
<evidence type="ECO:0000256" key="2">
    <source>
        <dbReference type="SAM" id="MobiDB-lite"/>
    </source>
</evidence>
<feature type="coiled-coil region" evidence="1">
    <location>
        <begin position="333"/>
        <end position="438"/>
    </location>
</feature>
<dbReference type="Gene3D" id="1.10.287.1490">
    <property type="match status" value="1"/>
</dbReference>
<sequence>MKFKKLFKKKDKDSTEHANANTQPTQPPPEGYVTMDGSSLYNMPAADLVEIIYKYDAEVKHLNQQISTDSEQLSQFNKDFPILQEKFQYFSKHSEELQNELDRVEEELKDTQASLESRKAELDLAKSQLASKSELVANYRQQVEDLRAQITELETENLIIPQSAGSCCADREAEIIKLHSDIAKLKTSLAESNKVSQEVQELRITNKSLESEIAKMSIQHEVGNAQIKNLNEKIVLIEKQKQEIEKECSKRQSSLESMEKELSKLLFQKESMETEILALRESQHLKETKYLKKQNKIKKLNGDILEKSNQICKLKQELEGIKDKNQLEMLQIIENCKKETERIERQYEEKIRELESTIANCKNEENRGNENNLEKLTIVEQQNKEYAQKIRDLNEYLKEQSIKISELEKENKNLSESYKKSQHKRELARQELTKLSQKLEHKTPEISLPSSQKTENFDFKLNISEMSKYERKALSLFRLELESLYKMLMKIMMGSNTTKKNGICIYNIKSDDFSAVEKRLNNIVMQVHEALDTPETDSQAFPIENTNSWSTKLSHAVSAVRHGMMTERGPVKLFSCMSSQEEFKGNMIPKSPQGKRLMSNTGGEREAALTLSEPHRNSRRRLTGV</sequence>
<proteinExistence type="predicted"/>